<dbReference type="RefSeq" id="WP_131308200.1">
    <property type="nucleotide sequence ID" value="NZ_SJFN01000010.1"/>
</dbReference>
<gene>
    <name evidence="3" type="ORF">EYW49_08490</name>
</gene>
<reference evidence="3 4" key="1">
    <citation type="submission" date="2019-02" db="EMBL/GenBank/DDBJ databases">
        <title>Siculibacillus lacustris gen. nov., sp. nov., a new rosette-forming bacterium isolated from a freshwater crater lake (Lake St. Ana, Romania).</title>
        <authorList>
            <person name="Felfoldi T."/>
            <person name="Marton Z."/>
            <person name="Szabo A."/>
            <person name="Mentes A."/>
            <person name="Boka K."/>
            <person name="Marialigeti K."/>
            <person name="Mathe I."/>
            <person name="Koncz M."/>
            <person name="Schumann P."/>
            <person name="Toth E."/>
        </authorList>
    </citation>
    <scope>NUCLEOTIDE SEQUENCE [LARGE SCALE GENOMIC DNA]</scope>
    <source>
        <strain evidence="3 4">SA-279</strain>
    </source>
</reference>
<evidence type="ECO:0000259" key="2">
    <source>
        <dbReference type="Pfam" id="PF06904"/>
    </source>
</evidence>
<name>A0A4Q9VS12_9HYPH</name>
<dbReference type="InterPro" id="IPR009683">
    <property type="entry name" value="Extensin-like_C"/>
</dbReference>
<feature type="region of interest" description="Disordered" evidence="1">
    <location>
        <begin position="218"/>
        <end position="262"/>
    </location>
</feature>
<organism evidence="3 4">
    <name type="scientific">Siculibacillus lacustris</name>
    <dbReference type="NCBI Taxonomy" id="1549641"/>
    <lineage>
        <taxon>Bacteria</taxon>
        <taxon>Pseudomonadati</taxon>
        <taxon>Pseudomonadota</taxon>
        <taxon>Alphaproteobacteria</taxon>
        <taxon>Hyphomicrobiales</taxon>
        <taxon>Ancalomicrobiaceae</taxon>
        <taxon>Siculibacillus</taxon>
    </lineage>
</organism>
<dbReference type="Pfam" id="PF06904">
    <property type="entry name" value="Extensin-like_C"/>
    <property type="match status" value="1"/>
</dbReference>
<feature type="compositionally biased region" description="Acidic residues" evidence="1">
    <location>
        <begin position="251"/>
        <end position="262"/>
    </location>
</feature>
<dbReference type="Proteomes" id="UP000292781">
    <property type="component" value="Unassembled WGS sequence"/>
</dbReference>
<accession>A0A4Q9VS12</accession>
<evidence type="ECO:0000313" key="3">
    <source>
        <dbReference type="EMBL" id="TBW38722.1"/>
    </source>
</evidence>
<dbReference type="AlphaFoldDB" id="A0A4Q9VS12"/>
<comment type="caution">
    <text evidence="3">The sequence shown here is derived from an EMBL/GenBank/DDBJ whole genome shotgun (WGS) entry which is preliminary data.</text>
</comment>
<dbReference type="PROSITE" id="PS51257">
    <property type="entry name" value="PROKAR_LIPOPROTEIN"/>
    <property type="match status" value="1"/>
</dbReference>
<evidence type="ECO:0000256" key="1">
    <source>
        <dbReference type="SAM" id="MobiDB-lite"/>
    </source>
</evidence>
<feature type="domain" description="Extensin-like C-terminal" evidence="2">
    <location>
        <begin position="41"/>
        <end position="220"/>
    </location>
</feature>
<sequence>MKRVLTVALVIGLSATIGGCALFGSWWGPKRAAWRSEAERACLTAGAVQPSADVRPMGEIDGPGTCGADRPFKVSAVGRRSKAPLNESTALNCPMVAAVDDWFDRIVQPAAEADFGQPVVGIEHMGSYNCRPIAGHRQMSEHAYMNALDVSGFKLADGRTVRVKNGWRSGDAVEVAFLNTVGAAACEDFTTVLGPDAGAAHADHIHLDLARHGQGRRVCKGGSEPVPEGGRLLSFFEGAERTGSVPKGSDGEDEDDPAALDR</sequence>
<keyword evidence="4" id="KW-1185">Reference proteome</keyword>
<dbReference type="OrthoDB" id="9809788at2"/>
<proteinExistence type="predicted"/>
<protein>
    <submittedName>
        <fullName evidence="3">Extensin family protein</fullName>
    </submittedName>
</protein>
<dbReference type="EMBL" id="SJFN01000010">
    <property type="protein sequence ID" value="TBW38722.1"/>
    <property type="molecule type" value="Genomic_DNA"/>
</dbReference>
<evidence type="ECO:0000313" key="4">
    <source>
        <dbReference type="Proteomes" id="UP000292781"/>
    </source>
</evidence>